<dbReference type="PANTHER" id="PTHR11472:SF34">
    <property type="entry name" value="REGULATOR OF TELOMERE ELONGATION HELICASE 1"/>
    <property type="match status" value="1"/>
</dbReference>
<keyword evidence="6" id="KW-0067">ATP-binding</keyword>
<keyword evidence="16" id="KW-1185">Reference proteome</keyword>
<dbReference type="GO" id="GO:0005524">
    <property type="term" value="F:ATP binding"/>
    <property type="evidence" value="ECO:0007669"/>
    <property type="project" value="UniProtKB-KW"/>
</dbReference>
<evidence type="ECO:0000256" key="4">
    <source>
        <dbReference type="ARBA" id="ARBA00022801"/>
    </source>
</evidence>
<dbReference type="InterPro" id="IPR045028">
    <property type="entry name" value="DinG/Rad3-like"/>
</dbReference>
<dbReference type="GO" id="GO:0051536">
    <property type="term" value="F:iron-sulfur cluster binding"/>
    <property type="evidence" value="ECO:0007669"/>
    <property type="project" value="UniProtKB-KW"/>
</dbReference>
<dbReference type="EC" id="5.6.2.3" evidence="12"/>
<dbReference type="PROSITE" id="PS51193">
    <property type="entry name" value="HELICASE_ATP_BIND_2"/>
    <property type="match status" value="1"/>
</dbReference>
<comment type="similarity">
    <text evidence="11">Belongs to the helicase family. DinG subfamily.</text>
</comment>
<dbReference type="RefSeq" id="WP_092343208.1">
    <property type="nucleotide sequence ID" value="NZ_FLSL01000093.1"/>
</dbReference>
<dbReference type="InterPro" id="IPR011545">
    <property type="entry name" value="DEAD/DEAH_box_helicase_dom"/>
</dbReference>
<evidence type="ECO:0000256" key="2">
    <source>
        <dbReference type="ARBA" id="ARBA00022723"/>
    </source>
</evidence>
<evidence type="ECO:0000256" key="9">
    <source>
        <dbReference type="ARBA" id="ARBA00023125"/>
    </source>
</evidence>
<evidence type="ECO:0000259" key="14">
    <source>
        <dbReference type="PROSITE" id="PS51193"/>
    </source>
</evidence>
<dbReference type="GO" id="GO:0003677">
    <property type="term" value="F:DNA binding"/>
    <property type="evidence" value="ECO:0007669"/>
    <property type="project" value="UniProtKB-KW"/>
</dbReference>
<reference evidence="16" key="1">
    <citation type="submission" date="2015-11" db="EMBL/GenBank/DDBJ databases">
        <authorList>
            <person name="Seth-Smith H.M.B."/>
        </authorList>
    </citation>
    <scope>NUCLEOTIDE SEQUENCE [LARGE SCALE GENOMIC DNA]</scope>
    <source>
        <strain evidence="16">2013Ark11</strain>
    </source>
</reference>
<evidence type="ECO:0000256" key="13">
    <source>
        <dbReference type="ARBA" id="ARBA00048954"/>
    </source>
</evidence>
<evidence type="ECO:0000256" key="10">
    <source>
        <dbReference type="ARBA" id="ARBA00023235"/>
    </source>
</evidence>
<keyword evidence="3" id="KW-0547">Nucleotide-binding</keyword>
<dbReference type="SMART" id="SM00487">
    <property type="entry name" value="DEXDc"/>
    <property type="match status" value="1"/>
</dbReference>
<dbReference type="InterPro" id="IPR027417">
    <property type="entry name" value="P-loop_NTPase"/>
</dbReference>
<keyword evidence="8" id="KW-0411">Iron-sulfur</keyword>
<evidence type="ECO:0000256" key="6">
    <source>
        <dbReference type="ARBA" id="ARBA00022840"/>
    </source>
</evidence>
<comment type="cofactor">
    <cofactor evidence="1">
        <name>[4Fe-4S] cluster</name>
        <dbReference type="ChEBI" id="CHEBI:49883"/>
    </cofactor>
</comment>
<dbReference type="Pfam" id="PF00270">
    <property type="entry name" value="DEAD"/>
    <property type="match status" value="1"/>
</dbReference>
<organism evidence="15 16">
    <name type="scientific">Candidatus Ichthyocystis hellenicum</name>
    <dbReference type="NCBI Taxonomy" id="1561003"/>
    <lineage>
        <taxon>Bacteria</taxon>
        <taxon>Pseudomonadati</taxon>
        <taxon>Pseudomonadota</taxon>
        <taxon>Betaproteobacteria</taxon>
        <taxon>Burkholderiales</taxon>
        <taxon>Candidatus Ichthyocystis</taxon>
    </lineage>
</organism>
<evidence type="ECO:0000256" key="11">
    <source>
        <dbReference type="ARBA" id="ARBA00038058"/>
    </source>
</evidence>
<dbReference type="InterPro" id="IPR014013">
    <property type="entry name" value="Helic_SF1/SF2_ATP-bd_DinG/Rad3"/>
</dbReference>
<dbReference type="SUPFAM" id="SSF52540">
    <property type="entry name" value="P-loop containing nucleoside triphosphate hydrolases"/>
    <property type="match status" value="2"/>
</dbReference>
<dbReference type="STRING" id="1561003.Ark11_1262"/>
<evidence type="ECO:0000313" key="16">
    <source>
        <dbReference type="Proteomes" id="UP000198651"/>
    </source>
</evidence>
<dbReference type="PANTHER" id="PTHR11472">
    <property type="entry name" value="DNA REPAIR DEAD HELICASE RAD3/XP-D SUBFAMILY MEMBER"/>
    <property type="match status" value="1"/>
</dbReference>
<sequence>MSDNTNFLDEIFLSIDSLFEDGGQLSSQVERYTPSKSQLEMAKAISSAIVSNSMFVAEAGTGTGKTFAYLAPALLSGRKVIISTGTKALQDQIFYRDLPLIANALNLQIRKALLKGRNNYLCQYHLQNFTEQLWEDETNWSDVEVIRNWSTHTKTGDKTELPDISEENSLWNKVTSTRENCLSKLCPYYSQCHVMAARKSAISADVVVINHHLFFSDLAMRDEKTGSILPHFEVIIFDEAHQIPEISRNFMSIKLSTAKITQTIKDLDTIIRDHAPDSPHLMENIQKLHTKMKLLLKSHENIEHIKQKQSWEKSQSEVVPFLLESYNYLSFFKNILYDHKDRCKELEQAYENLDEFINIYQHFFSEENSEYIRWVEYLHTGFTCICAPLNVGETIQNNIEADDKSWIFCSATLSIDNSFEHFSNLMGFKNKLHEGNSGIWESPFDYENQSMLYVPENFPDPSAPDHTSEIIKLAERLLPYNQGGSFFLFTTHKALQKAAELIKNNCAWKNTPIFVQNDSGKTALLENFRRSKRGVLLGTQTFWEGIDVRGSALSFVLIDKIPFNPPDDPVISAQINSMKSKGEKPFWSFQVPSAALSLKQGAGRLIRDQRDHGVLIITDKRLKTKSYGEKILKSLPKMRVAKTENEITEFLKKIPYIPV</sequence>
<dbReference type="InterPro" id="IPR006555">
    <property type="entry name" value="ATP-dep_Helicase_C"/>
</dbReference>
<feature type="domain" description="Helicase ATP-binding" evidence="14">
    <location>
        <begin position="24"/>
        <end position="299"/>
    </location>
</feature>
<comment type="catalytic activity">
    <reaction evidence="13">
        <text>ATP + H2O = ADP + phosphate + H(+)</text>
        <dbReference type="Rhea" id="RHEA:13065"/>
        <dbReference type="ChEBI" id="CHEBI:15377"/>
        <dbReference type="ChEBI" id="CHEBI:15378"/>
        <dbReference type="ChEBI" id="CHEBI:30616"/>
        <dbReference type="ChEBI" id="CHEBI:43474"/>
        <dbReference type="ChEBI" id="CHEBI:456216"/>
        <dbReference type="EC" id="5.6.2.3"/>
    </reaction>
</comment>
<keyword evidence="5 15" id="KW-0347">Helicase</keyword>
<keyword evidence="10" id="KW-0413">Isomerase</keyword>
<protein>
    <recommendedName>
        <fullName evidence="12">DNA 5'-3' helicase</fullName>
        <ecNumber evidence="12">5.6.2.3</ecNumber>
    </recommendedName>
</protein>
<evidence type="ECO:0000256" key="12">
    <source>
        <dbReference type="ARBA" id="ARBA00044969"/>
    </source>
</evidence>
<evidence type="ECO:0000256" key="8">
    <source>
        <dbReference type="ARBA" id="ARBA00023014"/>
    </source>
</evidence>
<dbReference type="EMBL" id="LN906597">
    <property type="protein sequence ID" value="CUT18068.1"/>
    <property type="molecule type" value="Genomic_DNA"/>
</dbReference>
<evidence type="ECO:0000256" key="5">
    <source>
        <dbReference type="ARBA" id="ARBA00022806"/>
    </source>
</evidence>
<accession>A0A0S4M9D6</accession>
<evidence type="ECO:0000256" key="1">
    <source>
        <dbReference type="ARBA" id="ARBA00001966"/>
    </source>
</evidence>
<gene>
    <name evidence="15" type="ORF">Ark11_1262</name>
</gene>
<dbReference type="SMART" id="SM00491">
    <property type="entry name" value="HELICc2"/>
    <property type="match status" value="1"/>
</dbReference>
<dbReference type="Gene3D" id="3.40.50.300">
    <property type="entry name" value="P-loop containing nucleotide triphosphate hydrolases"/>
    <property type="match status" value="2"/>
</dbReference>
<dbReference type="GO" id="GO:0046872">
    <property type="term" value="F:metal ion binding"/>
    <property type="evidence" value="ECO:0007669"/>
    <property type="project" value="UniProtKB-KW"/>
</dbReference>
<name>A0A0S4M9D6_9BURK</name>
<dbReference type="Pfam" id="PF13307">
    <property type="entry name" value="Helicase_C_2"/>
    <property type="match status" value="1"/>
</dbReference>
<keyword evidence="7" id="KW-0408">Iron</keyword>
<evidence type="ECO:0000256" key="7">
    <source>
        <dbReference type="ARBA" id="ARBA00023004"/>
    </source>
</evidence>
<dbReference type="GO" id="GO:0043139">
    <property type="term" value="F:5'-3' DNA helicase activity"/>
    <property type="evidence" value="ECO:0007669"/>
    <property type="project" value="UniProtKB-EC"/>
</dbReference>
<keyword evidence="4" id="KW-0378">Hydrolase</keyword>
<dbReference type="AlphaFoldDB" id="A0A0S4M9D6"/>
<evidence type="ECO:0000256" key="3">
    <source>
        <dbReference type="ARBA" id="ARBA00022741"/>
    </source>
</evidence>
<keyword evidence="9" id="KW-0238">DNA-binding</keyword>
<dbReference type="OrthoDB" id="9805194at2"/>
<dbReference type="Proteomes" id="UP000198651">
    <property type="component" value="Chromosome I"/>
</dbReference>
<proteinExistence type="inferred from homology"/>
<evidence type="ECO:0000313" key="15">
    <source>
        <dbReference type="EMBL" id="CUT18068.1"/>
    </source>
</evidence>
<keyword evidence="2" id="KW-0479">Metal-binding</keyword>
<dbReference type="InterPro" id="IPR014001">
    <property type="entry name" value="Helicase_ATP-bd"/>
</dbReference>
<dbReference type="GO" id="GO:0016818">
    <property type="term" value="F:hydrolase activity, acting on acid anhydrides, in phosphorus-containing anhydrides"/>
    <property type="evidence" value="ECO:0007669"/>
    <property type="project" value="InterPro"/>
</dbReference>
<dbReference type="PATRIC" id="fig|1561003.3.peg.1299"/>
<dbReference type="InterPro" id="IPR010614">
    <property type="entry name" value="RAD3-like_helicase_DEAD"/>
</dbReference>
<dbReference type="Pfam" id="PF06733">
    <property type="entry name" value="DEAD_2"/>
    <property type="match status" value="1"/>
</dbReference>
<dbReference type="GO" id="GO:0006281">
    <property type="term" value="P:DNA repair"/>
    <property type="evidence" value="ECO:0007669"/>
    <property type="project" value="TreeGrafter"/>
</dbReference>